<dbReference type="PIRSF" id="PIRSF018266">
    <property type="entry name" value="FecR"/>
    <property type="match status" value="1"/>
</dbReference>
<dbReference type="PANTHER" id="PTHR30273">
    <property type="entry name" value="PERIPLASMIC SIGNAL SENSOR AND SIGMA FACTOR ACTIVATOR FECR-RELATED"/>
    <property type="match status" value="1"/>
</dbReference>
<dbReference type="Gene3D" id="3.55.50.30">
    <property type="match status" value="1"/>
</dbReference>
<reference evidence="4" key="1">
    <citation type="submission" date="2020-10" db="EMBL/GenBank/DDBJ databases">
        <authorList>
            <person name="Gilroy R."/>
        </authorList>
    </citation>
    <scope>NUCLEOTIDE SEQUENCE</scope>
    <source>
        <strain evidence="4">G3-8215</strain>
    </source>
</reference>
<gene>
    <name evidence="4" type="ORF">IAB75_11845</name>
</gene>
<dbReference type="Proteomes" id="UP000725002">
    <property type="component" value="Unassembled WGS sequence"/>
</dbReference>
<reference evidence="4" key="2">
    <citation type="journal article" date="2021" name="PeerJ">
        <title>Extensive microbial diversity within the chicken gut microbiome revealed by metagenomics and culture.</title>
        <authorList>
            <person name="Gilroy R."/>
            <person name="Ravi A."/>
            <person name="Getino M."/>
            <person name="Pursley I."/>
            <person name="Horton D.L."/>
            <person name="Alikhan N.F."/>
            <person name="Baker D."/>
            <person name="Gharbi K."/>
            <person name="Hall N."/>
            <person name="Watson M."/>
            <person name="Adriaenssens E.M."/>
            <person name="Foster-Nyarko E."/>
            <person name="Jarju S."/>
            <person name="Secka A."/>
            <person name="Antonio M."/>
            <person name="Oren A."/>
            <person name="Chaudhuri R.R."/>
            <person name="La Ragione R."/>
            <person name="Hildebrand F."/>
            <person name="Pallen M.J."/>
        </authorList>
    </citation>
    <scope>NUCLEOTIDE SEQUENCE</scope>
    <source>
        <strain evidence="4">G3-8215</strain>
    </source>
</reference>
<dbReference type="AlphaFoldDB" id="A0A940DTH4"/>
<dbReference type="GO" id="GO:0016989">
    <property type="term" value="F:sigma factor antagonist activity"/>
    <property type="evidence" value="ECO:0007669"/>
    <property type="project" value="TreeGrafter"/>
</dbReference>
<sequence length="320" mass="36029">METYLLIKYLKCSTTPDEEAMVKEWLANDPDGSHAKQYSDAHFLYEGMVIHSGNVQEPAHAPRKKKRLIKTAVMAAASVAAAVILVAGAGFLSRNYTMDRLSAKMETVYVPAGKSMQLTLEDGTCLWLNSGTEIEYPVVFSRKSRNVRVRSGEVLFDVAKDVRRPFNVDTYASTISVLGTRFNVSVDESGHEFSAALLRGSIKVASNLRSGEEYTLRPNQMVKLKDEHLYVEQIDDPGAIECWTEGLIDVTDVPFDRLMKKFELAYDVRIIIERDTLPQIRYTRGKVRISEGVEHALSMLALVADFSYDYDRQTNTIVIR</sequence>
<dbReference type="Pfam" id="PF04773">
    <property type="entry name" value="FecR"/>
    <property type="match status" value="1"/>
</dbReference>
<dbReference type="InterPro" id="IPR012373">
    <property type="entry name" value="Ferrdict_sens_TM"/>
</dbReference>
<keyword evidence="1" id="KW-0472">Membrane</keyword>
<feature type="transmembrane region" description="Helical" evidence="1">
    <location>
        <begin position="72"/>
        <end position="92"/>
    </location>
</feature>
<protein>
    <submittedName>
        <fullName evidence="4">FecR domain-containing protein</fullName>
    </submittedName>
</protein>
<evidence type="ECO:0000259" key="3">
    <source>
        <dbReference type="Pfam" id="PF16344"/>
    </source>
</evidence>
<keyword evidence="1" id="KW-0812">Transmembrane</keyword>
<comment type="caution">
    <text evidence="4">The sequence shown here is derived from an EMBL/GenBank/DDBJ whole genome shotgun (WGS) entry which is preliminary data.</text>
</comment>
<dbReference type="InterPro" id="IPR006860">
    <property type="entry name" value="FecR"/>
</dbReference>
<dbReference type="Gene3D" id="2.60.120.1440">
    <property type="match status" value="1"/>
</dbReference>
<name>A0A940DTH4_9BACT</name>
<proteinExistence type="predicted"/>
<feature type="domain" description="FecR protein" evidence="2">
    <location>
        <begin position="107"/>
        <end position="203"/>
    </location>
</feature>
<dbReference type="Pfam" id="PF16344">
    <property type="entry name" value="FecR_C"/>
    <property type="match status" value="1"/>
</dbReference>
<dbReference type="InterPro" id="IPR032508">
    <property type="entry name" value="FecR_C"/>
</dbReference>
<evidence type="ECO:0000313" key="5">
    <source>
        <dbReference type="Proteomes" id="UP000725002"/>
    </source>
</evidence>
<organism evidence="4 5">
    <name type="scientific">Candidatus Cryptobacteroides avicola</name>
    <dbReference type="NCBI Taxonomy" id="2840757"/>
    <lineage>
        <taxon>Bacteria</taxon>
        <taxon>Pseudomonadati</taxon>
        <taxon>Bacteroidota</taxon>
        <taxon>Bacteroidia</taxon>
        <taxon>Bacteroidales</taxon>
        <taxon>Candidatus Cryptobacteroides</taxon>
    </lineage>
</organism>
<evidence type="ECO:0000256" key="1">
    <source>
        <dbReference type="SAM" id="Phobius"/>
    </source>
</evidence>
<feature type="domain" description="Protein FecR C-terminal" evidence="3">
    <location>
        <begin position="251"/>
        <end position="318"/>
    </location>
</feature>
<dbReference type="PANTHER" id="PTHR30273:SF2">
    <property type="entry name" value="PROTEIN FECR"/>
    <property type="match status" value="1"/>
</dbReference>
<dbReference type="EMBL" id="JADILV010000085">
    <property type="protein sequence ID" value="MBO8484782.1"/>
    <property type="molecule type" value="Genomic_DNA"/>
</dbReference>
<evidence type="ECO:0000313" key="4">
    <source>
        <dbReference type="EMBL" id="MBO8484782.1"/>
    </source>
</evidence>
<evidence type="ECO:0000259" key="2">
    <source>
        <dbReference type="Pfam" id="PF04773"/>
    </source>
</evidence>
<keyword evidence="1" id="KW-1133">Transmembrane helix</keyword>
<accession>A0A940DTH4</accession>